<evidence type="ECO:0000313" key="1">
    <source>
        <dbReference type="EMBL" id="GIZ03033.1"/>
    </source>
</evidence>
<gene>
    <name evidence="1" type="ORF">CEXT_12741</name>
</gene>
<accession>A0AAV4Y7F2</accession>
<protein>
    <submittedName>
        <fullName evidence="1">Uncharacterized protein</fullName>
    </submittedName>
</protein>
<name>A0AAV4Y7F2_CAEEX</name>
<sequence length="84" mass="9821">MRDVCQKNSLIDYKTLPSRDTFRCNMGGNLKTSQTSKQADCLMMRDVCHENSLIDYKTLPSRDTFRVTWEETFKTSKPPNRQIV</sequence>
<evidence type="ECO:0000313" key="2">
    <source>
        <dbReference type="Proteomes" id="UP001054945"/>
    </source>
</evidence>
<keyword evidence="2" id="KW-1185">Reference proteome</keyword>
<reference evidence="1 2" key="1">
    <citation type="submission" date="2021-06" db="EMBL/GenBank/DDBJ databases">
        <title>Caerostris extrusa draft genome.</title>
        <authorList>
            <person name="Kono N."/>
            <person name="Arakawa K."/>
        </authorList>
    </citation>
    <scope>NUCLEOTIDE SEQUENCE [LARGE SCALE GENOMIC DNA]</scope>
</reference>
<dbReference type="AlphaFoldDB" id="A0AAV4Y7F2"/>
<organism evidence="1 2">
    <name type="scientific">Caerostris extrusa</name>
    <name type="common">Bark spider</name>
    <name type="synonym">Caerostris bankana</name>
    <dbReference type="NCBI Taxonomy" id="172846"/>
    <lineage>
        <taxon>Eukaryota</taxon>
        <taxon>Metazoa</taxon>
        <taxon>Ecdysozoa</taxon>
        <taxon>Arthropoda</taxon>
        <taxon>Chelicerata</taxon>
        <taxon>Arachnida</taxon>
        <taxon>Araneae</taxon>
        <taxon>Araneomorphae</taxon>
        <taxon>Entelegynae</taxon>
        <taxon>Araneoidea</taxon>
        <taxon>Araneidae</taxon>
        <taxon>Caerostris</taxon>
    </lineage>
</organism>
<comment type="caution">
    <text evidence="1">The sequence shown here is derived from an EMBL/GenBank/DDBJ whole genome shotgun (WGS) entry which is preliminary data.</text>
</comment>
<dbReference type="Proteomes" id="UP001054945">
    <property type="component" value="Unassembled WGS sequence"/>
</dbReference>
<dbReference type="EMBL" id="BPLR01001542">
    <property type="protein sequence ID" value="GIZ03033.1"/>
    <property type="molecule type" value="Genomic_DNA"/>
</dbReference>
<proteinExistence type="predicted"/>